<protein>
    <submittedName>
        <fullName evidence="1">Uncharacterized protein</fullName>
    </submittedName>
</protein>
<gene>
    <name evidence="1" type="ORF">C2845_PM01G24420</name>
</gene>
<keyword evidence="2" id="KW-1185">Reference proteome</keyword>
<accession>A0A3L6TGU5</accession>
<sequence length="160" mass="18155">MLSFSSADHFAVPNHDPQCGVSKEEFEWRCSRAEKIRQRIPQALHKLKVESEKVRHHFSDDPEALEKWDEYMDDINYAFSSKLTHSLSSHTQDSGLYKLLMKEARPKTVVGMLTGGYDKLKGTTRSKMGPRAAMVGAAAAFAFCGSTLWKQWQTETKEAQ</sequence>
<evidence type="ECO:0000313" key="2">
    <source>
        <dbReference type="Proteomes" id="UP000275267"/>
    </source>
</evidence>
<dbReference type="Proteomes" id="UP000275267">
    <property type="component" value="Unassembled WGS sequence"/>
</dbReference>
<comment type="caution">
    <text evidence="1">The sequence shown here is derived from an EMBL/GenBank/DDBJ whole genome shotgun (WGS) entry which is preliminary data.</text>
</comment>
<dbReference type="OrthoDB" id="694395at2759"/>
<dbReference type="AlphaFoldDB" id="A0A3L6TGU5"/>
<dbReference type="EMBL" id="PQIB02000001">
    <property type="protein sequence ID" value="RLN39562.1"/>
    <property type="molecule type" value="Genomic_DNA"/>
</dbReference>
<name>A0A3L6TGU5_PANMI</name>
<reference evidence="2" key="1">
    <citation type="journal article" date="2019" name="Nat. Commun.">
        <title>The genome of broomcorn millet.</title>
        <authorList>
            <person name="Zou C."/>
            <person name="Miki D."/>
            <person name="Li D."/>
            <person name="Tang Q."/>
            <person name="Xiao L."/>
            <person name="Rajput S."/>
            <person name="Deng P."/>
            <person name="Jia W."/>
            <person name="Huang R."/>
            <person name="Zhang M."/>
            <person name="Sun Y."/>
            <person name="Hu J."/>
            <person name="Fu X."/>
            <person name="Schnable P.S."/>
            <person name="Li F."/>
            <person name="Zhang H."/>
            <person name="Feng B."/>
            <person name="Zhu X."/>
            <person name="Liu R."/>
            <person name="Schnable J.C."/>
            <person name="Zhu J.-K."/>
            <person name="Zhang H."/>
        </authorList>
    </citation>
    <scope>NUCLEOTIDE SEQUENCE [LARGE SCALE GENOMIC DNA]</scope>
</reference>
<proteinExistence type="predicted"/>
<organism evidence="1 2">
    <name type="scientific">Panicum miliaceum</name>
    <name type="common">Proso millet</name>
    <name type="synonym">Broomcorn millet</name>
    <dbReference type="NCBI Taxonomy" id="4540"/>
    <lineage>
        <taxon>Eukaryota</taxon>
        <taxon>Viridiplantae</taxon>
        <taxon>Streptophyta</taxon>
        <taxon>Embryophyta</taxon>
        <taxon>Tracheophyta</taxon>
        <taxon>Spermatophyta</taxon>
        <taxon>Magnoliopsida</taxon>
        <taxon>Liliopsida</taxon>
        <taxon>Poales</taxon>
        <taxon>Poaceae</taxon>
        <taxon>PACMAD clade</taxon>
        <taxon>Panicoideae</taxon>
        <taxon>Panicodae</taxon>
        <taxon>Paniceae</taxon>
        <taxon>Panicinae</taxon>
        <taxon>Panicum</taxon>
        <taxon>Panicum sect. Panicum</taxon>
    </lineage>
</organism>
<evidence type="ECO:0000313" key="1">
    <source>
        <dbReference type="EMBL" id="RLN39562.1"/>
    </source>
</evidence>